<proteinExistence type="inferred from homology"/>
<dbReference type="Gene3D" id="2.40.50.140">
    <property type="entry name" value="Nucleic acid-binding proteins"/>
    <property type="match status" value="1"/>
</dbReference>
<comment type="similarity">
    <text evidence="4">Belongs to the class I-like SAM-binding methyltransferase superfamily. RNA M5U methyltransferase family.</text>
</comment>
<dbReference type="GO" id="GO:0070041">
    <property type="term" value="F:rRNA (uridine-C5-)-methyltransferase activity"/>
    <property type="evidence" value="ECO:0007669"/>
    <property type="project" value="TreeGrafter"/>
</dbReference>
<dbReference type="Pfam" id="PF05958">
    <property type="entry name" value="tRNA_U5-meth_tr"/>
    <property type="match status" value="1"/>
</dbReference>
<dbReference type="EMBL" id="CP063169">
    <property type="protein sequence ID" value="QOR69109.1"/>
    <property type="molecule type" value="Genomic_DNA"/>
</dbReference>
<keyword evidence="2 4" id="KW-0808">Transferase</keyword>
<feature type="binding site" evidence="4">
    <location>
        <position position="277"/>
    </location>
    <ligand>
        <name>S-adenosyl-L-methionine</name>
        <dbReference type="ChEBI" id="CHEBI:59789"/>
    </ligand>
</feature>
<dbReference type="InterPro" id="IPR002792">
    <property type="entry name" value="TRAM_dom"/>
</dbReference>
<dbReference type="Proteomes" id="UP000593758">
    <property type="component" value="Chromosome"/>
</dbReference>
<dbReference type="SUPFAM" id="SSF53335">
    <property type="entry name" value="S-adenosyl-L-methionine-dependent methyltransferases"/>
    <property type="match status" value="1"/>
</dbReference>
<evidence type="ECO:0000313" key="7">
    <source>
        <dbReference type="Proteomes" id="UP000593758"/>
    </source>
</evidence>
<name>A0A7M1SNH6_9MICO</name>
<keyword evidence="7" id="KW-1185">Reference proteome</keyword>
<keyword evidence="1 4" id="KW-0489">Methyltransferase</keyword>
<dbReference type="InterPro" id="IPR010280">
    <property type="entry name" value="U5_MeTrfase_fam"/>
</dbReference>
<reference evidence="6 7" key="1">
    <citation type="submission" date="2020-10" db="EMBL/GenBank/DDBJ databases">
        <title>Haloactinobacterium sp. RN3S43, a bacterium isolated from saline soil.</title>
        <authorList>
            <person name="Sun J.-Q."/>
        </authorList>
    </citation>
    <scope>NUCLEOTIDE SEQUENCE [LARGE SCALE GENOMIC DNA]</scope>
    <source>
        <strain evidence="6 7">RN3S43</strain>
    </source>
</reference>
<accession>A0A7M1SNH6</accession>
<evidence type="ECO:0000256" key="1">
    <source>
        <dbReference type="ARBA" id="ARBA00022603"/>
    </source>
</evidence>
<evidence type="ECO:0000256" key="2">
    <source>
        <dbReference type="ARBA" id="ARBA00022679"/>
    </source>
</evidence>
<evidence type="ECO:0000259" key="5">
    <source>
        <dbReference type="PROSITE" id="PS50926"/>
    </source>
</evidence>
<organism evidence="6 7">
    <name type="scientific">Ruania alkalisoli</name>
    <dbReference type="NCBI Taxonomy" id="2779775"/>
    <lineage>
        <taxon>Bacteria</taxon>
        <taxon>Bacillati</taxon>
        <taxon>Actinomycetota</taxon>
        <taxon>Actinomycetes</taxon>
        <taxon>Micrococcales</taxon>
        <taxon>Ruaniaceae</taxon>
        <taxon>Ruania</taxon>
    </lineage>
</organism>
<dbReference type="CDD" id="cd02440">
    <property type="entry name" value="AdoMet_MTases"/>
    <property type="match status" value="1"/>
</dbReference>
<dbReference type="PANTHER" id="PTHR11061:SF30">
    <property type="entry name" value="TRNA (URACIL(54)-C(5))-METHYLTRANSFERASE"/>
    <property type="match status" value="1"/>
</dbReference>
<dbReference type="PROSITE" id="PS50926">
    <property type="entry name" value="TRAM"/>
    <property type="match status" value="1"/>
</dbReference>
<dbReference type="PANTHER" id="PTHR11061">
    <property type="entry name" value="RNA M5U METHYLTRANSFERASE"/>
    <property type="match status" value="1"/>
</dbReference>
<feature type="active site" description="Nucleophile" evidence="4">
    <location>
        <position position="372"/>
    </location>
</feature>
<dbReference type="Gene3D" id="3.40.50.150">
    <property type="entry name" value="Vaccinia Virus protein VP39"/>
    <property type="match status" value="1"/>
</dbReference>
<dbReference type="SUPFAM" id="SSF50249">
    <property type="entry name" value="Nucleic acid-binding proteins"/>
    <property type="match status" value="1"/>
</dbReference>
<sequence>MTRPNGAVTMPDSDELIEMTVGPAVHGGHCLSRVDGRVVFVRHALPGERIRARVTDSRRRGHWRADAVEILDGAPERVDSVWPEAGPGGVGGGELAHVSLDGQLSWKRDVLVDALQRIGGLDTQDPLMTGLRVRGVAEDRERNGLGYRTRIELVVDDHGRAGMFQHRTHTIAPLRAMPLAAEVLGVPELLTRTWRPGARIDAVAPSESDRLVLIDGVPLRGGRRTARERVEVDGRSWRYRVAAEGFWQVHQQAPATLVGAVLEAAQLQPGERVLDLYSGSGLLTVPLADAVGGEGTVDAVESDERAVKDARRNVHDRPQVRLHHGPVHRIMQSEQLADTDVVVLDPPRAGAGEAVVEQLLRTRPRRVVYVACDPAALARDVAYAREHGYTLTALDPIDLFPHTHHVETVAVLTPGTGE</sequence>
<dbReference type="GO" id="GO:0070475">
    <property type="term" value="P:rRNA base methylation"/>
    <property type="evidence" value="ECO:0007669"/>
    <property type="project" value="TreeGrafter"/>
</dbReference>
<dbReference type="InterPro" id="IPR029063">
    <property type="entry name" value="SAM-dependent_MTases_sf"/>
</dbReference>
<feature type="binding site" evidence="4">
    <location>
        <position position="301"/>
    </location>
    <ligand>
        <name>S-adenosyl-L-methionine</name>
        <dbReference type="ChEBI" id="CHEBI:59789"/>
    </ligand>
</feature>
<gene>
    <name evidence="6" type="ORF">IM660_10205</name>
</gene>
<keyword evidence="3 4" id="KW-0949">S-adenosyl-L-methionine</keyword>
<dbReference type="InterPro" id="IPR030391">
    <property type="entry name" value="MeTrfase_TrmA_CS"/>
</dbReference>
<dbReference type="PROSITE" id="PS01231">
    <property type="entry name" value="TRMA_2"/>
    <property type="match status" value="1"/>
</dbReference>
<dbReference type="InterPro" id="IPR012340">
    <property type="entry name" value="NA-bd_OB-fold"/>
</dbReference>
<evidence type="ECO:0000313" key="6">
    <source>
        <dbReference type="EMBL" id="QOR69109.1"/>
    </source>
</evidence>
<feature type="binding site" evidence="4">
    <location>
        <position position="345"/>
    </location>
    <ligand>
        <name>S-adenosyl-L-methionine</name>
        <dbReference type="ChEBI" id="CHEBI:59789"/>
    </ligand>
</feature>
<protein>
    <submittedName>
        <fullName evidence="6">Class I SAM-dependent RNA methyltransferase</fullName>
    </submittedName>
</protein>
<dbReference type="KEGG" id="halt:IM660_10205"/>
<evidence type="ECO:0000256" key="4">
    <source>
        <dbReference type="PROSITE-ProRule" id="PRU01024"/>
    </source>
</evidence>
<feature type="domain" description="TRAM" evidence="5">
    <location>
        <begin position="10"/>
        <end position="69"/>
    </location>
</feature>
<dbReference type="Pfam" id="PF01938">
    <property type="entry name" value="TRAM"/>
    <property type="match status" value="1"/>
</dbReference>
<dbReference type="AlphaFoldDB" id="A0A7M1SNH6"/>
<dbReference type="PROSITE" id="PS51687">
    <property type="entry name" value="SAM_MT_RNA_M5U"/>
    <property type="match status" value="1"/>
</dbReference>
<feature type="binding site" evidence="4">
    <location>
        <position position="248"/>
    </location>
    <ligand>
        <name>S-adenosyl-L-methionine</name>
        <dbReference type="ChEBI" id="CHEBI:59789"/>
    </ligand>
</feature>
<evidence type="ECO:0000256" key="3">
    <source>
        <dbReference type="ARBA" id="ARBA00022691"/>
    </source>
</evidence>